<protein>
    <recommendedName>
        <fullName evidence="1">DUF2089 domain-containing protein</fullName>
    </recommendedName>
</protein>
<name>A0A6J4HWI2_9CHLR</name>
<feature type="domain" description="DUF2089" evidence="1">
    <location>
        <begin position="17"/>
        <end position="56"/>
    </location>
</feature>
<dbReference type="EMBL" id="CADCTC010000081">
    <property type="protein sequence ID" value="CAA9235714.1"/>
    <property type="molecule type" value="Genomic_DNA"/>
</dbReference>
<gene>
    <name evidence="2" type="ORF">AVDCRST_MAG77-1252</name>
</gene>
<dbReference type="Pfam" id="PF09862">
    <property type="entry name" value="DUF2089"/>
    <property type="match status" value="1"/>
</dbReference>
<sequence>MSGSFQPAAGRLVNLPEPHASLLELFLRVRGNVKDVERELGLSYPTVRARLEEAFAAARPKLAQGAEAGAHSAVAAPPPPTAPQPFAAARALILDALERGEITAAEATTRLRALKRS</sequence>
<accession>A0A6J4HWI2</accession>
<evidence type="ECO:0000259" key="1">
    <source>
        <dbReference type="Pfam" id="PF09862"/>
    </source>
</evidence>
<dbReference type="AlphaFoldDB" id="A0A6J4HWI2"/>
<evidence type="ECO:0000313" key="2">
    <source>
        <dbReference type="EMBL" id="CAA9235714.1"/>
    </source>
</evidence>
<reference evidence="2" key="1">
    <citation type="submission" date="2020-02" db="EMBL/GenBank/DDBJ databases">
        <authorList>
            <person name="Meier V. D."/>
        </authorList>
    </citation>
    <scope>NUCLEOTIDE SEQUENCE</scope>
    <source>
        <strain evidence="2">AVDCRST_MAG77</strain>
    </source>
</reference>
<dbReference type="InterPro" id="IPR018658">
    <property type="entry name" value="DUF2089"/>
</dbReference>
<organism evidence="2">
    <name type="scientific">uncultured Chloroflexota bacterium</name>
    <dbReference type="NCBI Taxonomy" id="166587"/>
    <lineage>
        <taxon>Bacteria</taxon>
        <taxon>Bacillati</taxon>
        <taxon>Chloroflexota</taxon>
        <taxon>environmental samples</taxon>
    </lineage>
</organism>
<proteinExistence type="predicted"/>